<dbReference type="PANTHER" id="PTHR39174">
    <property type="entry name" value="INNER MEMBRANE PROTEIN-RELATED"/>
    <property type="match status" value="1"/>
</dbReference>
<reference evidence="2 3" key="1">
    <citation type="submission" date="2016-11" db="EMBL/GenBank/DDBJ databases">
        <authorList>
            <person name="Jaros S."/>
            <person name="Januszkiewicz K."/>
            <person name="Wedrychowicz H."/>
        </authorList>
    </citation>
    <scope>NUCLEOTIDE SEQUENCE [LARGE SCALE GENOMIC DNA]</scope>
    <source>
        <strain evidence="2 3">DSM 21120</strain>
    </source>
</reference>
<sequence>MSKENVKLNKLGFEEDPRYAQCNKEAIIGILLGAFNFLWWYLWGFGLGDRDVEEYSYIFGLPDWFFMSCVVGAIVIFIIVLLVIKFALKHMSLEALSEEELEAYREEQSK</sequence>
<organism evidence="2 3">
    <name type="scientific">Anaerosphaera aminiphila DSM 21120</name>
    <dbReference type="NCBI Taxonomy" id="1120995"/>
    <lineage>
        <taxon>Bacteria</taxon>
        <taxon>Bacillati</taxon>
        <taxon>Bacillota</taxon>
        <taxon>Tissierellia</taxon>
        <taxon>Tissierellales</taxon>
        <taxon>Peptoniphilaceae</taxon>
        <taxon>Anaerosphaera</taxon>
    </lineage>
</organism>
<keyword evidence="3" id="KW-1185">Reference proteome</keyword>
<evidence type="ECO:0000256" key="1">
    <source>
        <dbReference type="SAM" id="Phobius"/>
    </source>
</evidence>
<gene>
    <name evidence="2" type="ORF">SAMN02745245_01578</name>
</gene>
<keyword evidence="1" id="KW-1133">Transmembrane helix</keyword>
<accession>A0A1M5TV64</accession>
<dbReference type="RefSeq" id="WP_073185164.1">
    <property type="nucleotide sequence ID" value="NZ_FQXI01000012.1"/>
</dbReference>
<proteinExistence type="predicted"/>
<dbReference type="OrthoDB" id="1752893at2"/>
<keyword evidence="1" id="KW-0812">Transmembrane</keyword>
<protein>
    <submittedName>
        <fullName evidence="2">Uncharacterized membrane protein YhdT</fullName>
    </submittedName>
</protein>
<dbReference type="EMBL" id="FQXI01000012">
    <property type="protein sequence ID" value="SHH54520.1"/>
    <property type="molecule type" value="Genomic_DNA"/>
</dbReference>
<dbReference type="Proteomes" id="UP000184032">
    <property type="component" value="Unassembled WGS sequence"/>
</dbReference>
<dbReference type="Pfam" id="PF06196">
    <property type="entry name" value="DUF997"/>
    <property type="match status" value="1"/>
</dbReference>
<dbReference type="STRING" id="1120995.SAMN02745245_01578"/>
<dbReference type="AlphaFoldDB" id="A0A1M5TV64"/>
<name>A0A1M5TV64_9FIRM</name>
<evidence type="ECO:0000313" key="3">
    <source>
        <dbReference type="Proteomes" id="UP000184032"/>
    </source>
</evidence>
<feature type="transmembrane region" description="Helical" evidence="1">
    <location>
        <begin position="64"/>
        <end position="84"/>
    </location>
</feature>
<feature type="transmembrane region" description="Helical" evidence="1">
    <location>
        <begin position="26"/>
        <end position="44"/>
    </location>
</feature>
<dbReference type="PANTHER" id="PTHR39174:SF1">
    <property type="entry name" value="INNER MEMBRANE PROTEIN"/>
    <property type="match status" value="1"/>
</dbReference>
<keyword evidence="1" id="KW-0472">Membrane</keyword>
<evidence type="ECO:0000313" key="2">
    <source>
        <dbReference type="EMBL" id="SHH54520.1"/>
    </source>
</evidence>
<dbReference type="InterPro" id="IPR010398">
    <property type="entry name" value="DUF997"/>
</dbReference>